<dbReference type="PANTHER" id="PTHR32305:SF15">
    <property type="entry name" value="PROTEIN RHSA-RELATED"/>
    <property type="match status" value="1"/>
</dbReference>
<dbReference type="Proteomes" id="UP000594195">
    <property type="component" value="Chromosome"/>
</dbReference>
<accession>A0A7M2YE59</accession>
<evidence type="ECO:0000313" key="3">
    <source>
        <dbReference type="Proteomes" id="UP000594195"/>
    </source>
</evidence>
<evidence type="ECO:0000313" key="2">
    <source>
        <dbReference type="EMBL" id="QOW11944.1"/>
    </source>
</evidence>
<dbReference type="InterPro" id="IPR050708">
    <property type="entry name" value="T6SS_VgrG/RHS"/>
</dbReference>
<sequence>MSSLNGGIQSDVEALAVTSYNNDPNPFSHKVLENSPLDRINAQINPGAAWANKPINFTYEANATNDVIKFNTSTNWIDGRTNSVLTDTGFYTEATLYKNTVEDEDHNKTIEFKNGEGQTLLVRKSDGNNPKIDTYYVYNEYNQLAFVISPLAVGIITLPNTLNDLCYQYRYDGKGRLVEKKLPGKDWEYMVYDKADRLILTQDALLRADSKWLFTKYDQFGRVIYTGMLDDGGTRFSRQDAIKDLIIIETRDNNTNGGFVQNGITVQYTKGYYTNISTLLSVNYYDLYPTGTPFPSGDQIFGVDILKDTSLPGVNQSTQSLPTASMVKNIENNGWTKNYTFYDIKARPIGTYSFNYLGGYTKTESNLDFAGIPQKTYTYHKRKSADNELQIKERFVYNQYNNALEKHFHNVNNQAEDELLVENTYNEIGQLTNKKVGGTAVPLTGVGISAPIQSVDYSYNIRGWMTGINLDTAGNFKPSKLFNYKINYNEPLSNFTKKPYVADQSLEVKEKFNGNISAVTWKSSVDPAATEKKYGYVYDPLNRLLAGFYYEKSGADFIFTEEYNELLDYDPNGNISHLKRFSFKQSTAANMIDDLNYTYENNNQSNRLQKIDDPSTNTNGYEGGGLSNSYDLNGNMTQMPDKGIITPIAYNFLNLPSTIKQGRNTTNYLYRADGTKLKKTFNFVNKMGSSLVYTEYLDGFQYSTPNTDPLRMALEEQDDETVSVAKAANIETFSPLEDRAKIVAPPENAEPPMILSFFPTAEGFYDYENFRYIYQYKDHLGNVRVSYVKDGSSLKVMDTNDYYPFGMSFIKSTEIAVYDPLSVPYNYKYNGKELQETGMYDYGARFYMPDIGRWGVVDPLAEKYFNISPFNYTANNPILYIDPDGMQLDLSDIMKKGNEEQYKAFVFFAKTKEGQTFLSKYMEKGQKVEYGGKTIFEAKANGEFHDKGIDLSYGVRTDDNVGSETGGKMKGDRANVDILISRKAFGDSGSQFFNTLEHIVHESFLHADLNALDLDDDGYKNSSSIPKAYRQYDTWSSQNGQHYYMQAEYLKDPTNNKVNTYTKEGFNILKQANQALKLKLGDSQIKQNMWNFNGSYINVAKDGKLIHRDTEKK</sequence>
<dbReference type="Pfam" id="PF20041">
    <property type="entry name" value="DUF6443"/>
    <property type="match status" value="1"/>
</dbReference>
<name>A0A7M2YE59_9FLAO</name>
<dbReference type="Gene3D" id="2.180.10.10">
    <property type="entry name" value="RHS repeat-associated core"/>
    <property type="match status" value="1"/>
</dbReference>
<dbReference type="PANTHER" id="PTHR32305">
    <property type="match status" value="1"/>
</dbReference>
<dbReference type="InterPro" id="IPR022385">
    <property type="entry name" value="Rhs_assc_core"/>
</dbReference>
<protein>
    <submittedName>
        <fullName evidence="2">RHS repeat-associated core domain-containing protein</fullName>
    </submittedName>
</protein>
<evidence type="ECO:0000259" key="1">
    <source>
        <dbReference type="Pfam" id="PF20041"/>
    </source>
</evidence>
<dbReference type="InterPro" id="IPR045619">
    <property type="entry name" value="DUF6443"/>
</dbReference>
<gene>
    <name evidence="2" type="ORF">Q73A0000_06800</name>
</gene>
<proteinExistence type="predicted"/>
<dbReference type="AlphaFoldDB" id="A0A7M2YE59"/>
<dbReference type="EMBL" id="CP040442">
    <property type="protein sequence ID" value="QOW11944.1"/>
    <property type="molecule type" value="Genomic_DNA"/>
</dbReference>
<dbReference type="NCBIfam" id="TIGR03696">
    <property type="entry name" value="Rhs_assc_core"/>
    <property type="match status" value="1"/>
</dbReference>
<reference evidence="2 3" key="1">
    <citation type="submission" date="2019-05" db="EMBL/GenBank/DDBJ databases">
        <title>Chryseobacterium sp. isolated from King George Island, maritime Antarctica.</title>
        <authorList>
            <person name="Peng X."/>
        </authorList>
    </citation>
    <scope>NUCLEOTIDE SEQUENCE [LARGE SCALE GENOMIC DNA]</scope>
    <source>
        <strain evidence="2 3">7-3A</strain>
    </source>
</reference>
<keyword evidence="3" id="KW-1185">Reference proteome</keyword>
<dbReference type="KEGG" id="kfa:Q73A0000_06800"/>
<organism evidence="2 3">
    <name type="scientific">Kaistella flava</name>
    <name type="common">ex Peng et al. 2021</name>
    <dbReference type="NCBI Taxonomy" id="2038776"/>
    <lineage>
        <taxon>Bacteria</taxon>
        <taxon>Pseudomonadati</taxon>
        <taxon>Bacteroidota</taxon>
        <taxon>Flavobacteriia</taxon>
        <taxon>Flavobacteriales</taxon>
        <taxon>Weeksellaceae</taxon>
        <taxon>Chryseobacterium group</taxon>
        <taxon>Kaistella</taxon>
    </lineage>
</organism>
<feature type="domain" description="DUF6443" evidence="1">
    <location>
        <begin position="18"/>
        <end position="59"/>
    </location>
</feature>